<keyword evidence="7" id="KW-1185">Reference proteome</keyword>
<dbReference type="PROSITE" id="PS50222">
    <property type="entry name" value="EF_HAND_2"/>
    <property type="match status" value="1"/>
</dbReference>
<evidence type="ECO:0000313" key="7">
    <source>
        <dbReference type="Proteomes" id="UP000694044"/>
    </source>
</evidence>
<sequence>MRISENSHHLKKTSLWDNNTQAEANAKLTTPDILSKATATIRATLGVNNPQDIWSAFGRHLQKQFVQHNAVSITDFGAFGFGEDDEPSFVQDPVFLHMTRLCLASRKRGNSVQPALSQPEKVVSIDLNEFAAEYLQNCSKDLVNSVISSVLAWVVAWAKDGQEMRLSFLPIGEWICSGDSVDFRFSESFRKELKLQKAVEAANNAELATDGDRSINNQIEDQDQTGDHSTIAPLSPRTIAGFIETLNSGLTKAELDVETSLSAAKEAATRNGSPVSRSRYKLRASTFSSIAKQLPPHGQRLIGVDTVVTGPTSNSKTKTTPGKKHGKSRSTRGSAPPRFNLAEIEAAAKEIIAAVNTSRPTTASTSRACKNNQRAAAASQPTAQQMETINRLLKRISNRRSKTMQGLNAVVAVLNPFKTGAISSTELSLSLRKLGVKISSAELKEIAAAFAHEKRGYIDIHKLLDALRGPPLSEARFNVVARVFHQMDPACSGAVHIDEMIKHYNVGFLPQVRDGKQSRLEALTAFLQEWACINTATANTITLETFAEYYHNVSACIGSDAEFAWLMDQAWHIREENQESENKPRVGGSSSNVSTTTSAVASEGPSPTTGNVPERLLQEEISPSEAWSYLRALLLFPPQYQNGVHSWPTLDNMCRRLGANRVLGDGNETMNVKAFAHELLLLDKQLPHKKAYELSRFVAANCGNGQRDNDTIVLLSLYRQLMTSPNEVLSSTEASVDYNYVEYYASRAIERIRAHVKGPQTSDDNAESSSLVDLNTLEQWLQVFSSTGDALLLKYELRGALLKLGIDVTYQDLDYLFAYFDEDHQGFINYEAFLEALRSSSRALPKRSKQLEKPVTTPEPPTSARVRPLAKWPTAQSDHRRKQVASREPQPNYRRRNLIHRAIWGQPTRPTATDASGNLDKLEIERRRRYGAARMIQTVFRAFRARQIVAQLRRKATATNDRCNALAQEQQQWLANRNKTYRYRTALPTAYGF</sequence>
<feature type="compositionally biased region" description="Low complexity" evidence="4">
    <location>
        <begin position="586"/>
        <end position="602"/>
    </location>
</feature>
<dbReference type="PANTHER" id="PTHR34524:SF6">
    <property type="entry name" value="CALCYPHOSINE LIKE"/>
    <property type="match status" value="1"/>
</dbReference>
<evidence type="ECO:0000256" key="1">
    <source>
        <dbReference type="ARBA" id="ARBA00022723"/>
    </source>
</evidence>
<feature type="region of interest" description="Disordered" evidence="4">
    <location>
        <begin position="209"/>
        <end position="233"/>
    </location>
</feature>
<dbReference type="PANTHER" id="PTHR34524">
    <property type="entry name" value="CALCYPHOSIN"/>
    <property type="match status" value="1"/>
</dbReference>
<accession>A0A8T1WD99</accession>
<feature type="region of interest" description="Disordered" evidence="4">
    <location>
        <begin position="845"/>
        <end position="892"/>
    </location>
</feature>
<dbReference type="GO" id="GO:0005509">
    <property type="term" value="F:calcium ion binding"/>
    <property type="evidence" value="ECO:0007669"/>
    <property type="project" value="InterPro"/>
</dbReference>
<keyword evidence="3" id="KW-0106">Calcium</keyword>
<protein>
    <recommendedName>
        <fullName evidence="5">EF-hand domain-containing protein</fullName>
    </recommendedName>
</protein>
<name>A0A8T1WD99_9STRA</name>
<feature type="compositionally biased region" description="Basic residues" evidence="4">
    <location>
        <begin position="321"/>
        <end position="330"/>
    </location>
</feature>
<dbReference type="InterPro" id="IPR028034">
    <property type="entry name" value="HU-CCDC81"/>
</dbReference>
<evidence type="ECO:0000256" key="4">
    <source>
        <dbReference type="SAM" id="MobiDB-lite"/>
    </source>
</evidence>
<feature type="domain" description="EF-hand" evidence="5">
    <location>
        <begin position="808"/>
        <end position="843"/>
    </location>
</feature>
<feature type="region of interest" description="Disordered" evidence="4">
    <location>
        <begin position="307"/>
        <end position="337"/>
    </location>
</feature>
<keyword evidence="1" id="KW-0479">Metal-binding</keyword>
<reference evidence="6" key="1">
    <citation type="submission" date="2021-02" db="EMBL/GenBank/DDBJ databases">
        <authorList>
            <person name="Palmer J.M."/>
        </authorList>
    </citation>
    <scope>NUCLEOTIDE SEQUENCE</scope>
    <source>
        <strain evidence="6">SCRP734</strain>
    </source>
</reference>
<dbReference type="Proteomes" id="UP000694044">
    <property type="component" value="Unassembled WGS sequence"/>
</dbReference>
<evidence type="ECO:0000256" key="3">
    <source>
        <dbReference type="ARBA" id="ARBA00022837"/>
    </source>
</evidence>
<dbReference type="InterPro" id="IPR051581">
    <property type="entry name" value="Ca-bind"/>
</dbReference>
<feature type="region of interest" description="Disordered" evidence="4">
    <location>
        <begin position="576"/>
        <end position="612"/>
    </location>
</feature>
<comment type="caution">
    <text evidence="6">The sequence shown here is derived from an EMBL/GenBank/DDBJ whole genome shotgun (WGS) entry which is preliminary data.</text>
</comment>
<gene>
    <name evidence="6" type="ORF">PHYPSEUDO_003761</name>
</gene>
<dbReference type="PROSITE" id="PS50096">
    <property type="entry name" value="IQ"/>
    <property type="match status" value="1"/>
</dbReference>
<dbReference type="InterPro" id="IPR002048">
    <property type="entry name" value="EF_hand_dom"/>
</dbReference>
<proteinExistence type="predicted"/>
<evidence type="ECO:0000259" key="5">
    <source>
        <dbReference type="PROSITE" id="PS50222"/>
    </source>
</evidence>
<dbReference type="OrthoDB" id="444540at2759"/>
<evidence type="ECO:0000313" key="6">
    <source>
        <dbReference type="EMBL" id="KAG7391687.1"/>
    </source>
</evidence>
<dbReference type="Pfam" id="PF14908">
    <property type="entry name" value="HU-CCDC81_euk_1"/>
    <property type="match status" value="1"/>
</dbReference>
<keyword evidence="2" id="KW-0677">Repeat</keyword>
<dbReference type="AlphaFoldDB" id="A0A8T1WD99"/>
<organism evidence="6 7">
    <name type="scientific">Phytophthora pseudosyringae</name>
    <dbReference type="NCBI Taxonomy" id="221518"/>
    <lineage>
        <taxon>Eukaryota</taxon>
        <taxon>Sar</taxon>
        <taxon>Stramenopiles</taxon>
        <taxon>Oomycota</taxon>
        <taxon>Peronosporomycetes</taxon>
        <taxon>Peronosporales</taxon>
        <taxon>Peronosporaceae</taxon>
        <taxon>Phytophthora</taxon>
    </lineage>
</organism>
<dbReference type="EMBL" id="JAGDFM010000018">
    <property type="protein sequence ID" value="KAG7391687.1"/>
    <property type="molecule type" value="Genomic_DNA"/>
</dbReference>
<evidence type="ECO:0000256" key="2">
    <source>
        <dbReference type="ARBA" id="ARBA00022737"/>
    </source>
</evidence>